<gene>
    <name evidence="8" type="ORF">HF682_06145</name>
</gene>
<dbReference type="PANTHER" id="PTHR32089:SF112">
    <property type="entry name" value="LYSOZYME-LIKE PROTEIN-RELATED"/>
    <property type="match status" value="1"/>
</dbReference>
<feature type="domain" description="HAMP" evidence="7">
    <location>
        <begin position="208"/>
        <end position="261"/>
    </location>
</feature>
<evidence type="ECO:0000256" key="2">
    <source>
        <dbReference type="ARBA" id="ARBA00023224"/>
    </source>
</evidence>
<dbReference type="GO" id="GO:0016020">
    <property type="term" value="C:membrane"/>
    <property type="evidence" value="ECO:0007669"/>
    <property type="project" value="UniProtKB-SubCell"/>
</dbReference>
<sequence length="539" mass="58005">MTLTRRLMLTLSTAIAGLLLVGVTGLVQSSRMHDEITNLADNYVPSIEAVADMDRQALLIRTFVLQHILNPDAAKMAALDQEIAKTDKALDATLDYYQKNLASDDKDRQLLEADRALLAQYREKRQITLELSRTGKKDEARTNAATVAGPRLQALMDGIKAHIAYIHGQTEQAHENASARYQQGRLWSIIITLLALGLSTVLALWLIKAIRTPLQQLKATVSKVSQQLDFTSRSQVLHQDEIGETVTAFNTLLERLQANLQQLYGGAGEVAVAAQQMAQTASQLSQSASKQSESSAAVAATVEQMTVSINHIAERSSDAHQLARDSGQLAREGSSIIGQTITDIRSVSQTVSQVAGSIRELEAHSQQIGSVLAVIKEVADQTNLLALNAAIEAARAGEQGRGFAVVADEVRKLAERTSASTQEIAATIAAMRQQSQQAADRMQEAESLVSQSVSRADHADQAMARIGEAAHRTEGMVSDIASAIQQQSAASSSMAANVEQIAQMTEEASVAAQESSGSATHLQQLSRQQQGILEAYRLA</sequence>
<dbReference type="Pfam" id="PF00672">
    <property type="entry name" value="HAMP"/>
    <property type="match status" value="1"/>
</dbReference>
<evidence type="ECO:0000313" key="8">
    <source>
        <dbReference type="EMBL" id="NLR74738.1"/>
    </source>
</evidence>
<comment type="subcellular location">
    <subcellularLocation>
        <location evidence="1">Membrane</location>
    </subcellularLocation>
</comment>
<comment type="caution">
    <text evidence="8">The sequence shown here is derived from an EMBL/GenBank/DDBJ whole genome shotgun (WGS) entry which is preliminary data.</text>
</comment>
<dbReference type="CDD" id="cd19411">
    <property type="entry name" value="MCP2201-like_sensor"/>
    <property type="match status" value="1"/>
</dbReference>
<dbReference type="AlphaFoldDB" id="A0A847SC81"/>
<dbReference type="InterPro" id="IPR024478">
    <property type="entry name" value="HlyB_4HB_MCP"/>
</dbReference>
<organism evidence="8 9">
    <name type="scientific">Leeia aquatica</name>
    <dbReference type="NCBI Taxonomy" id="2725557"/>
    <lineage>
        <taxon>Bacteria</taxon>
        <taxon>Pseudomonadati</taxon>
        <taxon>Pseudomonadota</taxon>
        <taxon>Betaproteobacteria</taxon>
        <taxon>Neisseriales</taxon>
        <taxon>Leeiaceae</taxon>
        <taxon>Leeia</taxon>
    </lineage>
</organism>
<proteinExistence type="inferred from homology"/>
<keyword evidence="5" id="KW-0812">Transmembrane</keyword>
<feature type="domain" description="Methyl-accepting transducer" evidence="6">
    <location>
        <begin position="266"/>
        <end position="502"/>
    </location>
</feature>
<dbReference type="Pfam" id="PF12729">
    <property type="entry name" value="4HB_MCP_1"/>
    <property type="match status" value="1"/>
</dbReference>
<protein>
    <submittedName>
        <fullName evidence="8">Methyl-accepting chemotaxis protein</fullName>
    </submittedName>
</protein>
<feature type="transmembrane region" description="Helical" evidence="5">
    <location>
        <begin position="186"/>
        <end position="207"/>
    </location>
</feature>
<dbReference type="PANTHER" id="PTHR32089">
    <property type="entry name" value="METHYL-ACCEPTING CHEMOTAXIS PROTEIN MCPB"/>
    <property type="match status" value="1"/>
</dbReference>
<dbReference type="SMART" id="SM00304">
    <property type="entry name" value="HAMP"/>
    <property type="match status" value="1"/>
</dbReference>
<keyword evidence="5" id="KW-0472">Membrane</keyword>
<evidence type="ECO:0000256" key="3">
    <source>
        <dbReference type="ARBA" id="ARBA00029447"/>
    </source>
</evidence>
<keyword evidence="2 4" id="KW-0807">Transducer</keyword>
<dbReference type="SUPFAM" id="SSF58104">
    <property type="entry name" value="Methyl-accepting chemotaxis protein (MCP) signaling domain"/>
    <property type="match status" value="1"/>
</dbReference>
<evidence type="ECO:0000259" key="7">
    <source>
        <dbReference type="PROSITE" id="PS50885"/>
    </source>
</evidence>
<dbReference type="GO" id="GO:0006935">
    <property type="term" value="P:chemotaxis"/>
    <property type="evidence" value="ECO:0007669"/>
    <property type="project" value="UniProtKB-ARBA"/>
</dbReference>
<dbReference type="Pfam" id="PF00015">
    <property type="entry name" value="MCPsignal"/>
    <property type="match status" value="1"/>
</dbReference>
<dbReference type="InterPro" id="IPR047347">
    <property type="entry name" value="YvaQ-like_sensor"/>
</dbReference>
<evidence type="ECO:0000256" key="1">
    <source>
        <dbReference type="ARBA" id="ARBA00004370"/>
    </source>
</evidence>
<name>A0A847SC81_9NEIS</name>
<dbReference type="GO" id="GO:0007165">
    <property type="term" value="P:signal transduction"/>
    <property type="evidence" value="ECO:0007669"/>
    <property type="project" value="UniProtKB-KW"/>
</dbReference>
<evidence type="ECO:0000313" key="9">
    <source>
        <dbReference type="Proteomes" id="UP000587991"/>
    </source>
</evidence>
<dbReference type="SMART" id="SM00283">
    <property type="entry name" value="MA"/>
    <property type="match status" value="1"/>
</dbReference>
<keyword evidence="5" id="KW-1133">Transmembrane helix</keyword>
<dbReference type="RefSeq" id="WP_168876328.1">
    <property type="nucleotide sequence ID" value="NZ_JABAIM010000001.1"/>
</dbReference>
<dbReference type="Proteomes" id="UP000587991">
    <property type="component" value="Unassembled WGS sequence"/>
</dbReference>
<evidence type="ECO:0000259" key="6">
    <source>
        <dbReference type="PROSITE" id="PS50111"/>
    </source>
</evidence>
<dbReference type="InterPro" id="IPR003660">
    <property type="entry name" value="HAMP_dom"/>
</dbReference>
<dbReference type="PROSITE" id="PS50885">
    <property type="entry name" value="HAMP"/>
    <property type="match status" value="1"/>
</dbReference>
<comment type="similarity">
    <text evidence="3">Belongs to the methyl-accepting chemotaxis (MCP) protein family.</text>
</comment>
<dbReference type="InterPro" id="IPR004089">
    <property type="entry name" value="MCPsignal_dom"/>
</dbReference>
<dbReference type="PROSITE" id="PS50111">
    <property type="entry name" value="CHEMOTAXIS_TRANSDUC_2"/>
    <property type="match status" value="1"/>
</dbReference>
<dbReference type="FunFam" id="1.10.287.950:FF:000001">
    <property type="entry name" value="Methyl-accepting chemotaxis sensory transducer"/>
    <property type="match status" value="1"/>
</dbReference>
<dbReference type="CDD" id="cd06225">
    <property type="entry name" value="HAMP"/>
    <property type="match status" value="1"/>
</dbReference>
<reference evidence="8 9" key="1">
    <citation type="submission" date="2020-04" db="EMBL/GenBank/DDBJ databases">
        <title>Draft genome of Leeia sp. IMCC25680.</title>
        <authorList>
            <person name="Song J."/>
            <person name="Cho J.-C."/>
        </authorList>
    </citation>
    <scope>NUCLEOTIDE SEQUENCE [LARGE SCALE GENOMIC DNA]</scope>
    <source>
        <strain evidence="8 9">IMCC25680</strain>
    </source>
</reference>
<keyword evidence="9" id="KW-1185">Reference proteome</keyword>
<dbReference type="EMBL" id="JABAIM010000001">
    <property type="protein sequence ID" value="NLR74738.1"/>
    <property type="molecule type" value="Genomic_DNA"/>
</dbReference>
<dbReference type="Gene3D" id="1.10.287.950">
    <property type="entry name" value="Methyl-accepting chemotaxis protein"/>
    <property type="match status" value="1"/>
</dbReference>
<accession>A0A847SC81</accession>
<evidence type="ECO:0000256" key="5">
    <source>
        <dbReference type="SAM" id="Phobius"/>
    </source>
</evidence>
<evidence type="ECO:0000256" key="4">
    <source>
        <dbReference type="PROSITE-ProRule" id="PRU00284"/>
    </source>
</evidence>